<accession>A0A4Y6PXE3</accession>
<keyword evidence="4 7" id="KW-0812">Transmembrane</keyword>
<sequence>MRDAPDKAGSGGRWDQLYGLLLRLVSMALLWVVFVQGEVAESWTVGLPTVLVAVVASYRLTPRPGGRVSVWGVLRFVPYFFWKSLVGGIDVGLRALRPSMPLRPGLVRYELRMRPDVVATIFFVGVISLLPGTLAASLEGDSIEVHVVDRTMAIDAQLAELEAKVARVFGEELAPRAGRDGPS</sequence>
<evidence type="ECO:0000256" key="3">
    <source>
        <dbReference type="ARBA" id="ARBA00022475"/>
    </source>
</evidence>
<dbReference type="GO" id="GO:0008324">
    <property type="term" value="F:monoatomic cation transmembrane transporter activity"/>
    <property type="evidence" value="ECO:0007669"/>
    <property type="project" value="InterPro"/>
</dbReference>
<dbReference type="Pfam" id="PF01899">
    <property type="entry name" value="MNHE"/>
    <property type="match status" value="1"/>
</dbReference>
<evidence type="ECO:0000256" key="4">
    <source>
        <dbReference type="ARBA" id="ARBA00022692"/>
    </source>
</evidence>
<keyword evidence="6 7" id="KW-0472">Membrane</keyword>
<evidence type="ECO:0000256" key="2">
    <source>
        <dbReference type="ARBA" id="ARBA00006228"/>
    </source>
</evidence>
<feature type="transmembrane region" description="Helical" evidence="7">
    <location>
        <begin position="42"/>
        <end position="60"/>
    </location>
</feature>
<dbReference type="AlphaFoldDB" id="A0A4Y6PXE3"/>
<dbReference type="OrthoDB" id="1492952at2"/>
<dbReference type="EMBL" id="CP041186">
    <property type="protein sequence ID" value="QDG53004.1"/>
    <property type="molecule type" value="Genomic_DNA"/>
</dbReference>
<keyword evidence="9" id="KW-1185">Reference proteome</keyword>
<feature type="transmembrane region" description="Helical" evidence="7">
    <location>
        <begin position="17"/>
        <end position="35"/>
    </location>
</feature>
<evidence type="ECO:0000256" key="6">
    <source>
        <dbReference type="ARBA" id="ARBA00023136"/>
    </source>
</evidence>
<proteinExistence type="inferred from homology"/>
<gene>
    <name evidence="8" type="ORF">FIV42_20310</name>
</gene>
<protein>
    <submittedName>
        <fullName evidence="8">Cation transporter</fullName>
    </submittedName>
</protein>
<evidence type="ECO:0000256" key="7">
    <source>
        <dbReference type="SAM" id="Phobius"/>
    </source>
</evidence>
<reference evidence="8 9" key="1">
    <citation type="submission" date="2019-06" db="EMBL/GenBank/DDBJ databases">
        <title>Persicimonas caeni gen. nov., sp. nov., a predatory bacterium isolated from solar saltern.</title>
        <authorList>
            <person name="Wang S."/>
        </authorList>
    </citation>
    <scope>NUCLEOTIDE SEQUENCE [LARGE SCALE GENOMIC DNA]</scope>
    <source>
        <strain evidence="8 9">YN101</strain>
    </source>
</reference>
<organism evidence="8 9">
    <name type="scientific">Persicimonas caeni</name>
    <dbReference type="NCBI Taxonomy" id="2292766"/>
    <lineage>
        <taxon>Bacteria</taxon>
        <taxon>Deltaproteobacteria</taxon>
        <taxon>Bradymonadales</taxon>
        <taxon>Bradymonadaceae</taxon>
        <taxon>Persicimonas</taxon>
    </lineage>
</organism>
<keyword evidence="3" id="KW-1003">Cell membrane</keyword>
<feature type="transmembrane region" description="Helical" evidence="7">
    <location>
        <begin position="117"/>
        <end position="138"/>
    </location>
</feature>
<dbReference type="PANTHER" id="PTHR34584">
    <property type="entry name" value="NA(+)/H(+) ANTIPORTER SUBUNIT E1"/>
    <property type="match status" value="1"/>
</dbReference>
<name>A0A4Y6PXE3_PERCE</name>
<dbReference type="GO" id="GO:0005886">
    <property type="term" value="C:plasma membrane"/>
    <property type="evidence" value="ECO:0007669"/>
    <property type="project" value="UniProtKB-SubCell"/>
</dbReference>
<evidence type="ECO:0000313" key="8">
    <source>
        <dbReference type="EMBL" id="QDG53004.1"/>
    </source>
</evidence>
<comment type="similarity">
    <text evidence="2">Belongs to the CPA3 antiporters (TC 2.A.63) subunit E family.</text>
</comment>
<evidence type="ECO:0000256" key="5">
    <source>
        <dbReference type="ARBA" id="ARBA00022989"/>
    </source>
</evidence>
<dbReference type="InterPro" id="IPR002758">
    <property type="entry name" value="Cation_antiport_E"/>
</dbReference>
<evidence type="ECO:0000313" key="9">
    <source>
        <dbReference type="Proteomes" id="UP000315995"/>
    </source>
</evidence>
<keyword evidence="5 7" id="KW-1133">Transmembrane helix</keyword>
<comment type="subcellular location">
    <subcellularLocation>
        <location evidence="1">Cell membrane</location>
        <topology evidence="1">Multi-pass membrane protein</topology>
    </subcellularLocation>
</comment>
<dbReference type="Proteomes" id="UP000315995">
    <property type="component" value="Chromosome"/>
</dbReference>
<evidence type="ECO:0000256" key="1">
    <source>
        <dbReference type="ARBA" id="ARBA00004651"/>
    </source>
</evidence>
<dbReference type="PANTHER" id="PTHR34584:SF1">
    <property type="entry name" value="NA(+)_H(+) ANTIPORTER SUBUNIT E1"/>
    <property type="match status" value="1"/>
</dbReference>
<accession>A0A5B8YDE7</accession>
<dbReference type="RefSeq" id="WP_141199465.1">
    <property type="nucleotide sequence ID" value="NZ_CP041186.1"/>
</dbReference>